<feature type="domain" description="Beta-lactamase-related" evidence="3">
    <location>
        <begin position="18"/>
        <end position="302"/>
    </location>
</feature>
<evidence type="ECO:0000313" key="5">
    <source>
        <dbReference type="Proteomes" id="UP001498398"/>
    </source>
</evidence>
<dbReference type="Gene3D" id="3.40.710.10">
    <property type="entry name" value="DD-peptidase/beta-lactamase superfamily"/>
    <property type="match status" value="1"/>
</dbReference>
<dbReference type="InterPro" id="IPR050789">
    <property type="entry name" value="Diverse_Enzym_Activities"/>
</dbReference>
<accession>A0ABR1K2J8</accession>
<dbReference type="SUPFAM" id="SSF56601">
    <property type="entry name" value="beta-lactamase/transpeptidase-like"/>
    <property type="match status" value="1"/>
</dbReference>
<dbReference type="InterPro" id="IPR001466">
    <property type="entry name" value="Beta-lactam-related"/>
</dbReference>
<keyword evidence="5" id="KW-1185">Reference proteome</keyword>
<proteinExistence type="inferred from homology"/>
<comment type="similarity">
    <text evidence="1">Belongs to the class-A beta-lactamase family.</text>
</comment>
<evidence type="ECO:0000256" key="1">
    <source>
        <dbReference type="ARBA" id="ARBA00009009"/>
    </source>
</evidence>
<dbReference type="PANTHER" id="PTHR43283">
    <property type="entry name" value="BETA-LACTAMASE-RELATED"/>
    <property type="match status" value="1"/>
</dbReference>
<evidence type="ECO:0000259" key="3">
    <source>
        <dbReference type="Pfam" id="PF00144"/>
    </source>
</evidence>
<evidence type="ECO:0000256" key="2">
    <source>
        <dbReference type="ARBA" id="ARBA00022801"/>
    </source>
</evidence>
<dbReference type="InterPro" id="IPR012338">
    <property type="entry name" value="Beta-lactam/transpept-like"/>
</dbReference>
<comment type="caution">
    <text evidence="4">The sequence shown here is derived from an EMBL/GenBank/DDBJ whole genome shotgun (WGS) entry which is preliminary data.</text>
</comment>
<gene>
    <name evidence="4" type="ORF">VKT23_001715</name>
</gene>
<sequence>MDSFRDELRRATGETSRGEQTLPGVVVIAGNKDGPIFHETFGFQSLDPSSPPVSKENTFWIASCTKLITAIAVLQIVERGKVDLDEDVTKIIPEWKDQEVLLGFDEAGKPIVKKMEEKMTLRHCLTHTAGMSYQYDMNLPISKYKRAMGLPDTSASHLTLAERTLYPLLSEPETAWEYSPGMDWAGVVVERLSSQRLEEYMSENIFKPLGMNSTTFRINDRVDVKEKLIDPVTREYSDPTVPGKLKPFTEYSLTGSYSYDAGGSGLYLPPSDYAKVLQALLRNDGTLLKPETVEILLKPQLSPELVKSFVDNARSKPTAGLRAAISMNILEVEETGMNFDSGVNWAFGGLLTLEDVPGRRKKRSLAWGGMANLQWVDPTSNVYGMYATQLLPIGDMPSAVMQSRFEKAVYEELELK</sequence>
<dbReference type="Proteomes" id="UP001498398">
    <property type="component" value="Unassembled WGS sequence"/>
</dbReference>
<name>A0ABR1K2J8_9AGAR</name>
<organism evidence="4 5">
    <name type="scientific">Marasmiellus scandens</name>
    <dbReference type="NCBI Taxonomy" id="2682957"/>
    <lineage>
        <taxon>Eukaryota</taxon>
        <taxon>Fungi</taxon>
        <taxon>Dikarya</taxon>
        <taxon>Basidiomycota</taxon>
        <taxon>Agaricomycotina</taxon>
        <taxon>Agaricomycetes</taxon>
        <taxon>Agaricomycetidae</taxon>
        <taxon>Agaricales</taxon>
        <taxon>Marasmiineae</taxon>
        <taxon>Omphalotaceae</taxon>
        <taxon>Marasmiellus</taxon>
    </lineage>
</organism>
<dbReference type="EMBL" id="JBANRG010000002">
    <property type="protein sequence ID" value="KAK7470284.1"/>
    <property type="molecule type" value="Genomic_DNA"/>
</dbReference>
<dbReference type="Pfam" id="PF00144">
    <property type="entry name" value="Beta-lactamase"/>
    <property type="match status" value="1"/>
</dbReference>
<dbReference type="PANTHER" id="PTHR43283:SF17">
    <property type="entry name" value="(LOVD), PUTATIVE (AFU_ORTHOLOGUE AFUA_5G00920)-RELATED"/>
    <property type="match status" value="1"/>
</dbReference>
<protein>
    <recommendedName>
        <fullName evidence="3">Beta-lactamase-related domain-containing protein</fullName>
    </recommendedName>
</protein>
<reference evidence="4 5" key="1">
    <citation type="submission" date="2024-01" db="EMBL/GenBank/DDBJ databases">
        <title>A draft genome for the cacao thread blight pathogen Marasmiellus scandens.</title>
        <authorList>
            <person name="Baruah I.K."/>
            <person name="Leung J."/>
            <person name="Bukari Y."/>
            <person name="Amoako-Attah I."/>
            <person name="Meinhardt L.W."/>
            <person name="Bailey B.A."/>
            <person name="Cohen S.P."/>
        </authorList>
    </citation>
    <scope>NUCLEOTIDE SEQUENCE [LARGE SCALE GENOMIC DNA]</scope>
    <source>
        <strain evidence="4 5">GH-19</strain>
    </source>
</reference>
<evidence type="ECO:0000313" key="4">
    <source>
        <dbReference type="EMBL" id="KAK7470284.1"/>
    </source>
</evidence>
<keyword evidence="2" id="KW-0378">Hydrolase</keyword>